<evidence type="ECO:0000313" key="2">
    <source>
        <dbReference type="Proteomes" id="UP001634393"/>
    </source>
</evidence>
<sequence>MQLMDNCLTDKDCGAGLYCFSCESGFSGSRCVRSKATNQFQIVNNSRPFNKYSFLTTHNSFAIEGEPSHTGVPRITVLNQEDTVTQQLNNGVRALMLDTYDFEGDIWLCHSFGGICRDITAFQPALATFKEIEAFLKENPSEIVTLILQDYVETPKGLSKVFEEARLMKYWFPLWRMPKRGEDWPLVRDMIARNQRLVVFTSNESKEKSEGIAYQWNYMVENQYGDNGMIAGTCFNREESSALNDTRKSLFLMNYFGSIPSKGLACVYNSGDLSNMIRTCHNAAGKRWPNFVAVDFYKRSEGGGTFQAVDISNGELLCGRKDVHECGVNRV</sequence>
<comment type="caution">
    <text evidence="1">The sequence shown here is derived from an EMBL/GenBank/DDBJ whole genome shotgun (WGS) entry which is preliminary data.</text>
</comment>
<dbReference type="Proteomes" id="UP001634393">
    <property type="component" value="Unassembled WGS sequence"/>
</dbReference>
<dbReference type="SUPFAM" id="SSF51695">
    <property type="entry name" value="PLC-like phosphodiesterases"/>
    <property type="match status" value="1"/>
</dbReference>
<organism evidence="1 2">
    <name type="scientific">Penstemon smallii</name>
    <dbReference type="NCBI Taxonomy" id="265156"/>
    <lineage>
        <taxon>Eukaryota</taxon>
        <taxon>Viridiplantae</taxon>
        <taxon>Streptophyta</taxon>
        <taxon>Embryophyta</taxon>
        <taxon>Tracheophyta</taxon>
        <taxon>Spermatophyta</taxon>
        <taxon>Magnoliopsida</taxon>
        <taxon>eudicotyledons</taxon>
        <taxon>Gunneridae</taxon>
        <taxon>Pentapetalae</taxon>
        <taxon>asterids</taxon>
        <taxon>lamiids</taxon>
        <taxon>Lamiales</taxon>
        <taxon>Plantaginaceae</taxon>
        <taxon>Cheloneae</taxon>
        <taxon>Penstemon</taxon>
    </lineage>
</organism>
<accession>A0ABD3RKI5</accession>
<gene>
    <name evidence="1" type="ORF">ACJIZ3_014760</name>
</gene>
<dbReference type="CDD" id="cd08588">
    <property type="entry name" value="PI-PLCc_At5g67130_like"/>
    <property type="match status" value="1"/>
</dbReference>
<dbReference type="Gene3D" id="3.20.20.190">
    <property type="entry name" value="Phosphatidylinositol (PI) phosphodiesterase"/>
    <property type="match status" value="1"/>
</dbReference>
<dbReference type="InterPro" id="IPR017946">
    <property type="entry name" value="PLC-like_Pdiesterase_TIM-brl"/>
</dbReference>
<dbReference type="Pfam" id="PF26178">
    <property type="entry name" value="PI-PLC_cat"/>
    <property type="match status" value="1"/>
</dbReference>
<dbReference type="InterPro" id="IPR051057">
    <property type="entry name" value="PI-PLC_domain"/>
</dbReference>
<evidence type="ECO:0000313" key="1">
    <source>
        <dbReference type="EMBL" id="KAL3813492.1"/>
    </source>
</evidence>
<dbReference type="PANTHER" id="PTHR13593:SF51">
    <property type="entry name" value="F21F23.12 PROTEIN"/>
    <property type="match status" value="1"/>
</dbReference>
<dbReference type="EMBL" id="JBJXBP010000008">
    <property type="protein sequence ID" value="KAL3813492.1"/>
    <property type="molecule type" value="Genomic_DNA"/>
</dbReference>
<proteinExistence type="predicted"/>
<protein>
    <submittedName>
        <fullName evidence="1">Uncharacterized protein</fullName>
    </submittedName>
</protein>
<dbReference type="AlphaFoldDB" id="A0ABD3RKI5"/>
<dbReference type="PANTHER" id="PTHR13593">
    <property type="match status" value="1"/>
</dbReference>
<reference evidence="1 2" key="1">
    <citation type="submission" date="2024-12" db="EMBL/GenBank/DDBJ databases">
        <title>The unique morphological basis and parallel evolutionary history of personate flowers in Penstemon.</title>
        <authorList>
            <person name="Depatie T.H."/>
            <person name="Wessinger C.A."/>
        </authorList>
    </citation>
    <scope>NUCLEOTIDE SEQUENCE [LARGE SCALE GENOMIC DNA]</scope>
    <source>
        <strain evidence="1">WTNN_2</strain>
        <tissue evidence="1">Leaf</tissue>
    </source>
</reference>
<keyword evidence="2" id="KW-1185">Reference proteome</keyword>
<name>A0ABD3RKI5_9LAMI</name>
<dbReference type="PROSITE" id="PS50007">
    <property type="entry name" value="PIPLC_X_DOMAIN"/>
    <property type="match status" value="1"/>
</dbReference>